<accession>A0A2D2PZ70</accession>
<keyword evidence="5 6" id="KW-0949">S-adenosyl-L-methionine</keyword>
<dbReference type="SUPFAM" id="SSF53790">
    <property type="entry name" value="Tetrapyrrole methylase"/>
    <property type="match status" value="1"/>
</dbReference>
<evidence type="ECO:0000313" key="9">
    <source>
        <dbReference type="Proteomes" id="UP000231057"/>
    </source>
</evidence>
<evidence type="ECO:0000313" key="8">
    <source>
        <dbReference type="EMBL" id="ATS17544.1"/>
    </source>
</evidence>
<keyword evidence="1 6" id="KW-0963">Cytoplasm</keyword>
<dbReference type="Pfam" id="PF00590">
    <property type="entry name" value="TP_methylase"/>
    <property type="match status" value="1"/>
</dbReference>
<evidence type="ECO:0000256" key="4">
    <source>
        <dbReference type="ARBA" id="ARBA00022679"/>
    </source>
</evidence>
<dbReference type="AlphaFoldDB" id="A0A2D2PZ70"/>
<proteinExistence type="inferred from homology"/>
<organism evidence="8 9">
    <name type="scientific">Parathermosynechococcus lividus PCC 6715</name>
    <dbReference type="NCBI Taxonomy" id="1917166"/>
    <lineage>
        <taxon>Bacteria</taxon>
        <taxon>Bacillati</taxon>
        <taxon>Cyanobacteriota</taxon>
        <taxon>Cyanophyceae</taxon>
        <taxon>Acaryochloridales</taxon>
        <taxon>Thermosynechococcaceae</taxon>
        <taxon>Parathermosynechococcus</taxon>
    </lineage>
</organism>
<dbReference type="Proteomes" id="UP000231057">
    <property type="component" value="Chromosome"/>
</dbReference>
<dbReference type="RefSeq" id="WP_099797689.1">
    <property type="nucleotide sequence ID" value="NZ_CP018092.1"/>
</dbReference>
<reference evidence="8 9" key="1">
    <citation type="submission" date="2016-11" db="EMBL/GenBank/DDBJ databases">
        <title>Complete genome sequence of thermophilic cyanobacteria strain Synechococcus sp. PCC6715.</title>
        <authorList>
            <person name="Tang J."/>
            <person name="Daroch M."/>
            <person name="Liang Y."/>
            <person name="Jiang D."/>
            <person name="Shah M."/>
        </authorList>
    </citation>
    <scope>NUCLEOTIDE SEQUENCE [LARGE SCALE GENOMIC DNA]</scope>
    <source>
        <strain evidence="8 9">PCC 6715</strain>
    </source>
</reference>
<dbReference type="InterPro" id="IPR014776">
    <property type="entry name" value="4pyrrole_Mease_sub2"/>
</dbReference>
<dbReference type="EC" id="2.1.1.198" evidence="6"/>
<comment type="catalytic activity">
    <reaction evidence="6">
        <text>cytidine(1402) in 16S rRNA + S-adenosyl-L-methionine = 2'-O-methylcytidine(1402) in 16S rRNA + S-adenosyl-L-homocysteine + H(+)</text>
        <dbReference type="Rhea" id="RHEA:42924"/>
        <dbReference type="Rhea" id="RHEA-COMP:10285"/>
        <dbReference type="Rhea" id="RHEA-COMP:10286"/>
        <dbReference type="ChEBI" id="CHEBI:15378"/>
        <dbReference type="ChEBI" id="CHEBI:57856"/>
        <dbReference type="ChEBI" id="CHEBI:59789"/>
        <dbReference type="ChEBI" id="CHEBI:74495"/>
        <dbReference type="ChEBI" id="CHEBI:82748"/>
        <dbReference type="EC" id="2.1.1.198"/>
    </reaction>
</comment>
<reference evidence="9" key="2">
    <citation type="journal article" date="2022" name="Front. Microbiol.">
        <title>Comparative Genomic Analysis Revealed Distinct Molecular Components and Organization of CO2-Concentrating Mechanism in Thermophilic Cyanobacteria.</title>
        <authorList>
            <person name="Tang J."/>
            <person name="Zhou H."/>
            <person name="Yao D."/>
            <person name="Riaz S."/>
            <person name="You D."/>
            <person name="Klepacz-Smolka A."/>
            <person name="Daroch M."/>
        </authorList>
    </citation>
    <scope>NUCLEOTIDE SEQUENCE [LARGE SCALE GENOMIC DNA]</scope>
    <source>
        <strain evidence="9">PCC 6715</strain>
    </source>
</reference>
<dbReference type="OrthoDB" id="9809084at2"/>
<dbReference type="FunFam" id="3.30.950.10:FF:000002">
    <property type="entry name" value="Ribosomal RNA small subunit methyltransferase I"/>
    <property type="match status" value="1"/>
</dbReference>
<keyword evidence="2 6" id="KW-0698">rRNA processing</keyword>
<dbReference type="FunFam" id="3.40.1010.10:FF:000002">
    <property type="entry name" value="Ribosomal RNA small subunit methyltransferase I"/>
    <property type="match status" value="1"/>
</dbReference>
<evidence type="ECO:0000256" key="2">
    <source>
        <dbReference type="ARBA" id="ARBA00022552"/>
    </source>
</evidence>
<dbReference type="EMBL" id="CP018092">
    <property type="protein sequence ID" value="ATS17544.1"/>
    <property type="molecule type" value="Genomic_DNA"/>
</dbReference>
<evidence type="ECO:0000256" key="6">
    <source>
        <dbReference type="HAMAP-Rule" id="MF_01877"/>
    </source>
</evidence>
<evidence type="ECO:0000256" key="5">
    <source>
        <dbReference type="ARBA" id="ARBA00022691"/>
    </source>
</evidence>
<dbReference type="Gene3D" id="3.40.1010.10">
    <property type="entry name" value="Cobalt-precorrin-4 Transmethylase, Domain 1"/>
    <property type="match status" value="1"/>
</dbReference>
<keyword evidence="3 6" id="KW-0489">Methyltransferase</keyword>
<dbReference type="InterPro" id="IPR035996">
    <property type="entry name" value="4pyrrol_Methylase_sf"/>
</dbReference>
<dbReference type="PIRSF" id="PIRSF005917">
    <property type="entry name" value="MTase_YraL"/>
    <property type="match status" value="1"/>
</dbReference>
<dbReference type="PANTHER" id="PTHR46111:SF1">
    <property type="entry name" value="RIBOSOMAL RNA SMALL SUBUNIT METHYLTRANSFERASE I"/>
    <property type="match status" value="1"/>
</dbReference>
<dbReference type="InterPro" id="IPR008189">
    <property type="entry name" value="rRNA_ssu_MeTfrase_I"/>
</dbReference>
<dbReference type="KEGG" id="slw:BRW62_00910"/>
<dbReference type="PANTHER" id="PTHR46111">
    <property type="entry name" value="RIBOSOMAL RNA SMALL SUBUNIT METHYLTRANSFERASE I"/>
    <property type="match status" value="1"/>
</dbReference>
<dbReference type="InterPro" id="IPR000878">
    <property type="entry name" value="4pyrrol_Mease"/>
</dbReference>
<evidence type="ECO:0000259" key="7">
    <source>
        <dbReference type="Pfam" id="PF00590"/>
    </source>
</evidence>
<dbReference type="CDD" id="cd11648">
    <property type="entry name" value="RsmI"/>
    <property type="match status" value="1"/>
</dbReference>
<name>A0A2D2PZ70_PARLV</name>
<dbReference type="NCBIfam" id="TIGR00096">
    <property type="entry name" value="16S rRNA (cytidine(1402)-2'-O)-methyltransferase"/>
    <property type="match status" value="1"/>
</dbReference>
<gene>
    <name evidence="6" type="primary">rsmI</name>
    <name evidence="8" type="ORF">BRW62_00910</name>
</gene>
<dbReference type="GO" id="GO:0005737">
    <property type="term" value="C:cytoplasm"/>
    <property type="evidence" value="ECO:0007669"/>
    <property type="project" value="UniProtKB-SubCell"/>
</dbReference>
<evidence type="ECO:0000256" key="3">
    <source>
        <dbReference type="ARBA" id="ARBA00022603"/>
    </source>
</evidence>
<comment type="subcellular location">
    <subcellularLocation>
        <location evidence="6">Cytoplasm</location>
    </subcellularLocation>
</comment>
<evidence type="ECO:0000256" key="1">
    <source>
        <dbReference type="ARBA" id="ARBA00022490"/>
    </source>
</evidence>
<dbReference type="HAMAP" id="MF_01877">
    <property type="entry name" value="16SrRNA_methyltr_I"/>
    <property type="match status" value="1"/>
</dbReference>
<dbReference type="Gene3D" id="3.30.950.10">
    <property type="entry name" value="Methyltransferase, Cobalt-precorrin-4 Transmethylase, Domain 2"/>
    <property type="match status" value="1"/>
</dbReference>
<keyword evidence="9" id="KW-1185">Reference proteome</keyword>
<sequence>MGIGQLWVVGTPIGNLEDITARALRVLREVDLIAAEDTRHTGRLLQYFGITTPQISLHAHNTQQRLPHLLAKLHAGQQVALVSDAGLPGVADPGYELIAACIAAAVPVIPIPGANAALTALMAAGLPMARFCFEGFLPPKGRDRQQRLDQLRQELRTMIFYEAPHRLRATLQDFVDTFGGDRPIVLARELTKRYEDFWRGCLAAASEWVTQTPPRGEYTLVVAGSAPTASPISWEQLQTELQLLQSQGLSLAEASRQLAALTGVSRRQLYQMGLRGTHSNR</sequence>
<dbReference type="GO" id="GO:0070677">
    <property type="term" value="F:rRNA (cytosine-2'-O-)-methyltransferase activity"/>
    <property type="evidence" value="ECO:0007669"/>
    <property type="project" value="UniProtKB-UniRule"/>
</dbReference>
<feature type="domain" description="Tetrapyrrole methylase" evidence="7">
    <location>
        <begin position="6"/>
        <end position="203"/>
    </location>
</feature>
<keyword evidence="4 6" id="KW-0808">Transferase</keyword>
<comment type="similarity">
    <text evidence="6">Belongs to the methyltransferase superfamily. RsmI family.</text>
</comment>
<protein>
    <recommendedName>
        <fullName evidence="6">Ribosomal RNA small subunit methyltransferase I</fullName>
        <ecNumber evidence="6">2.1.1.198</ecNumber>
    </recommendedName>
    <alternativeName>
        <fullName evidence="6">16S rRNA 2'-O-ribose C1402 methyltransferase</fullName>
    </alternativeName>
    <alternativeName>
        <fullName evidence="6">rRNA (cytidine-2'-O-)-methyltransferase RsmI</fullName>
    </alternativeName>
</protein>
<comment type="function">
    <text evidence="6">Catalyzes the 2'-O-methylation of the ribose of cytidine 1402 (C1402) in 16S rRNA.</text>
</comment>
<dbReference type="InterPro" id="IPR014777">
    <property type="entry name" value="4pyrrole_Mease_sub1"/>
</dbReference>